<dbReference type="CDD" id="cd11069">
    <property type="entry name" value="CYP_FUM15-like"/>
    <property type="match status" value="1"/>
</dbReference>
<evidence type="ECO:0000313" key="10">
    <source>
        <dbReference type="EMBL" id="KAJ3489268.1"/>
    </source>
</evidence>
<evidence type="ECO:0000256" key="7">
    <source>
        <dbReference type="ARBA" id="ARBA00023004"/>
    </source>
</evidence>
<comment type="similarity">
    <text evidence="3">Belongs to the cytochrome P450 family.</text>
</comment>
<evidence type="ECO:0000256" key="4">
    <source>
        <dbReference type="ARBA" id="ARBA00022617"/>
    </source>
</evidence>
<dbReference type="PRINTS" id="PR00385">
    <property type="entry name" value="P450"/>
</dbReference>
<dbReference type="GO" id="GO:0016705">
    <property type="term" value="F:oxidoreductase activity, acting on paired donors, with incorporation or reduction of molecular oxygen"/>
    <property type="evidence" value="ECO:0007669"/>
    <property type="project" value="InterPro"/>
</dbReference>
<organism evidence="10 11">
    <name type="scientific">Meripilus lineatus</name>
    <dbReference type="NCBI Taxonomy" id="2056292"/>
    <lineage>
        <taxon>Eukaryota</taxon>
        <taxon>Fungi</taxon>
        <taxon>Dikarya</taxon>
        <taxon>Basidiomycota</taxon>
        <taxon>Agaricomycotina</taxon>
        <taxon>Agaricomycetes</taxon>
        <taxon>Polyporales</taxon>
        <taxon>Meripilaceae</taxon>
        <taxon>Meripilus</taxon>
    </lineage>
</organism>
<evidence type="ECO:0000256" key="3">
    <source>
        <dbReference type="ARBA" id="ARBA00010617"/>
    </source>
</evidence>
<gene>
    <name evidence="10" type="ORF">NLI96_g2244</name>
</gene>
<keyword evidence="5 9" id="KW-0479">Metal-binding</keyword>
<accession>A0AAD5VDH7</accession>
<dbReference type="AlphaFoldDB" id="A0AAD5VDH7"/>
<evidence type="ECO:0000256" key="6">
    <source>
        <dbReference type="ARBA" id="ARBA00023002"/>
    </source>
</evidence>
<evidence type="ECO:0000256" key="2">
    <source>
        <dbReference type="ARBA" id="ARBA00005179"/>
    </source>
</evidence>
<dbReference type="PANTHER" id="PTHR24305">
    <property type="entry name" value="CYTOCHROME P450"/>
    <property type="match status" value="1"/>
</dbReference>
<sequence>MLATILAVIALPLAIGAWWLLKDLIIRSPLDNIPGPRSPSWLSGHLERLFHRHNGWKLHNELSDNYSGVARINGALGKRILYLFDPTALHSVIIKDQQFYEEASFSISFNNLMFGPGLVSTLHDQHRKQRKMLNPVFSIAHMRHMTPIFYQVAHKLRSGIERQVRQSPDDVDVLNWAGRTALELIGQGGLGYSFDPLVEDAKNKYGDVIKATLPAMFSLGGLLFLTPYVANLGPPAFRRWVLDNLIPNPKIQYFKGLVDYMTKQAKDLIAMKRLAFEAGDEAVMQQVGEGKDIMSILMRANMVASESEKLTEEELLGQMTTLIFAATDTTSGALAQIFQLLAQHPDVQERLREEILQAGCGQDIPYDQVVDLPYMDAVCRETLRLYPPATDVYRDSTKDMVLPLSKPIRGVDGKYMNELAVPKDTRIIVAIRACNRNKDIWGEDAHEWKPERWLSSLPSSVTDARVPGVYSNMMTFLGGGRSCIGFKFSQLEMKVVLSVLLGSFKFSLSDKEVVWNLAPAKYPTVGKTSTKPSMPMKVELLKNTSS</sequence>
<dbReference type="GO" id="GO:0020037">
    <property type="term" value="F:heme binding"/>
    <property type="evidence" value="ECO:0007669"/>
    <property type="project" value="InterPro"/>
</dbReference>
<dbReference type="Proteomes" id="UP001212997">
    <property type="component" value="Unassembled WGS sequence"/>
</dbReference>
<dbReference type="Pfam" id="PF00067">
    <property type="entry name" value="p450"/>
    <property type="match status" value="1"/>
</dbReference>
<keyword evidence="11" id="KW-1185">Reference proteome</keyword>
<keyword evidence="7 9" id="KW-0408">Iron</keyword>
<feature type="binding site" description="axial binding residue" evidence="9">
    <location>
        <position position="483"/>
    </location>
    <ligand>
        <name>heme</name>
        <dbReference type="ChEBI" id="CHEBI:30413"/>
    </ligand>
    <ligandPart>
        <name>Fe</name>
        <dbReference type="ChEBI" id="CHEBI:18248"/>
    </ligandPart>
</feature>
<dbReference type="InterPro" id="IPR001128">
    <property type="entry name" value="Cyt_P450"/>
</dbReference>
<dbReference type="EMBL" id="JANAWD010000049">
    <property type="protein sequence ID" value="KAJ3489268.1"/>
    <property type="molecule type" value="Genomic_DNA"/>
</dbReference>
<evidence type="ECO:0000256" key="5">
    <source>
        <dbReference type="ARBA" id="ARBA00022723"/>
    </source>
</evidence>
<dbReference type="InterPro" id="IPR036396">
    <property type="entry name" value="Cyt_P450_sf"/>
</dbReference>
<proteinExistence type="inferred from homology"/>
<dbReference type="PANTHER" id="PTHR24305:SF166">
    <property type="entry name" value="CYTOCHROME P450 12A4, MITOCHONDRIAL-RELATED"/>
    <property type="match status" value="1"/>
</dbReference>
<dbReference type="GO" id="GO:0005506">
    <property type="term" value="F:iron ion binding"/>
    <property type="evidence" value="ECO:0007669"/>
    <property type="project" value="InterPro"/>
</dbReference>
<protein>
    <recommendedName>
        <fullName evidence="12">Cytochrome P450</fullName>
    </recommendedName>
</protein>
<evidence type="ECO:0000256" key="8">
    <source>
        <dbReference type="ARBA" id="ARBA00023033"/>
    </source>
</evidence>
<dbReference type="Gene3D" id="1.10.630.10">
    <property type="entry name" value="Cytochrome P450"/>
    <property type="match status" value="1"/>
</dbReference>
<dbReference type="SUPFAM" id="SSF48264">
    <property type="entry name" value="Cytochrome P450"/>
    <property type="match status" value="1"/>
</dbReference>
<dbReference type="GO" id="GO:0004497">
    <property type="term" value="F:monooxygenase activity"/>
    <property type="evidence" value="ECO:0007669"/>
    <property type="project" value="UniProtKB-KW"/>
</dbReference>
<evidence type="ECO:0000313" key="11">
    <source>
        <dbReference type="Proteomes" id="UP001212997"/>
    </source>
</evidence>
<keyword evidence="6" id="KW-0560">Oxidoreductase</keyword>
<evidence type="ECO:0000256" key="9">
    <source>
        <dbReference type="PIRSR" id="PIRSR602401-1"/>
    </source>
</evidence>
<dbReference type="InterPro" id="IPR002401">
    <property type="entry name" value="Cyt_P450_E_grp-I"/>
</dbReference>
<name>A0AAD5VDH7_9APHY</name>
<keyword evidence="4 9" id="KW-0349">Heme</keyword>
<keyword evidence="8" id="KW-0503">Monooxygenase</keyword>
<comment type="cofactor">
    <cofactor evidence="1 9">
        <name>heme</name>
        <dbReference type="ChEBI" id="CHEBI:30413"/>
    </cofactor>
</comment>
<evidence type="ECO:0008006" key="12">
    <source>
        <dbReference type="Google" id="ProtNLM"/>
    </source>
</evidence>
<reference evidence="10" key="1">
    <citation type="submission" date="2022-07" db="EMBL/GenBank/DDBJ databases">
        <title>Genome Sequence of Physisporinus lineatus.</title>
        <authorList>
            <person name="Buettner E."/>
        </authorList>
    </citation>
    <scope>NUCLEOTIDE SEQUENCE</scope>
    <source>
        <strain evidence="10">VT162</strain>
    </source>
</reference>
<evidence type="ECO:0000256" key="1">
    <source>
        <dbReference type="ARBA" id="ARBA00001971"/>
    </source>
</evidence>
<dbReference type="InterPro" id="IPR050121">
    <property type="entry name" value="Cytochrome_P450_monoxygenase"/>
</dbReference>
<comment type="pathway">
    <text evidence="2">Secondary metabolite biosynthesis.</text>
</comment>
<dbReference type="PRINTS" id="PR00463">
    <property type="entry name" value="EP450I"/>
</dbReference>
<comment type="caution">
    <text evidence="10">The sequence shown here is derived from an EMBL/GenBank/DDBJ whole genome shotgun (WGS) entry which is preliminary data.</text>
</comment>